<protein>
    <recommendedName>
        <fullName evidence="9">6-phosphogluconate dehydrogenase NADP-binding domain-containing protein</fullName>
    </recommendedName>
</protein>
<keyword evidence="2" id="KW-0560">Oxidoreductase</keyword>
<dbReference type="SUPFAM" id="SSF51735">
    <property type="entry name" value="NAD(P)-binding Rossmann-fold domains"/>
    <property type="match status" value="1"/>
</dbReference>
<dbReference type="InterPro" id="IPR029154">
    <property type="entry name" value="HIBADH-like_NADP-bd"/>
</dbReference>
<comment type="similarity">
    <text evidence="1">Belongs to the HIBADH-related family. NP60 subfamily.</text>
</comment>
<dbReference type="PIRSF" id="PIRSF000103">
    <property type="entry name" value="HIBADH"/>
    <property type="match status" value="1"/>
</dbReference>
<dbReference type="AlphaFoldDB" id="A0A229XFG3"/>
<evidence type="ECO:0000256" key="3">
    <source>
        <dbReference type="ARBA" id="ARBA00023027"/>
    </source>
</evidence>
<dbReference type="InterPro" id="IPR015815">
    <property type="entry name" value="HIBADH-related"/>
</dbReference>
<dbReference type="EMBL" id="NIDN02000316">
    <property type="protein sequence ID" value="RLL93426.1"/>
    <property type="molecule type" value="Genomic_DNA"/>
</dbReference>
<proteinExistence type="inferred from homology"/>
<dbReference type="Pfam" id="PF14833">
    <property type="entry name" value="NAD_binding_11"/>
    <property type="match status" value="1"/>
</dbReference>
<dbReference type="Gene3D" id="3.40.50.720">
    <property type="entry name" value="NAD(P)-binding Rossmann-like Domain"/>
    <property type="match status" value="1"/>
</dbReference>
<dbReference type="PANTHER" id="PTHR43580:SF8">
    <property type="entry name" value="6-PHOSPHOGLUCONATE DEHYDROGENASE NADP-BINDING DOMAIN-CONTAINING PROTEIN-RELATED"/>
    <property type="match status" value="1"/>
</dbReference>
<evidence type="ECO:0000259" key="6">
    <source>
        <dbReference type="Pfam" id="PF14833"/>
    </source>
</evidence>
<comment type="caution">
    <text evidence="7">The sequence shown here is derived from an EMBL/GenBank/DDBJ whole genome shotgun (WGS) entry which is preliminary data.</text>
</comment>
<dbReference type="GO" id="GO:0051287">
    <property type="term" value="F:NAD binding"/>
    <property type="evidence" value="ECO:0007669"/>
    <property type="project" value="InterPro"/>
</dbReference>
<evidence type="ECO:0000313" key="7">
    <source>
        <dbReference type="EMBL" id="RLL93426.1"/>
    </source>
</evidence>
<evidence type="ECO:0000259" key="5">
    <source>
        <dbReference type="Pfam" id="PF03446"/>
    </source>
</evidence>
<dbReference type="Gene3D" id="1.10.1040.10">
    <property type="entry name" value="N-(1-d-carboxylethyl)-l-norvaline Dehydrogenase, domain 2"/>
    <property type="match status" value="1"/>
</dbReference>
<dbReference type="Pfam" id="PF03446">
    <property type="entry name" value="NAD_binding_2"/>
    <property type="match status" value="1"/>
</dbReference>
<gene>
    <name evidence="7" type="ORF">CFD26_102715</name>
</gene>
<dbReference type="GO" id="GO:0050661">
    <property type="term" value="F:NADP binding"/>
    <property type="evidence" value="ECO:0007669"/>
    <property type="project" value="InterPro"/>
</dbReference>
<evidence type="ECO:0008006" key="9">
    <source>
        <dbReference type="Google" id="ProtNLM"/>
    </source>
</evidence>
<dbReference type="InterPro" id="IPR036291">
    <property type="entry name" value="NAD(P)-bd_dom_sf"/>
</dbReference>
<feature type="active site" evidence="4">
    <location>
        <position position="177"/>
    </location>
</feature>
<dbReference type="OrthoDB" id="435038at2759"/>
<dbReference type="InterPro" id="IPR008927">
    <property type="entry name" value="6-PGluconate_DH-like_C_sf"/>
</dbReference>
<organism evidence="7 8">
    <name type="scientific">Aspergillus turcosus</name>
    <dbReference type="NCBI Taxonomy" id="1245748"/>
    <lineage>
        <taxon>Eukaryota</taxon>
        <taxon>Fungi</taxon>
        <taxon>Dikarya</taxon>
        <taxon>Ascomycota</taxon>
        <taxon>Pezizomycotina</taxon>
        <taxon>Eurotiomycetes</taxon>
        <taxon>Eurotiomycetidae</taxon>
        <taxon>Eurotiales</taxon>
        <taxon>Aspergillaceae</taxon>
        <taxon>Aspergillus</taxon>
        <taxon>Aspergillus subgen. Fumigati</taxon>
    </lineage>
</organism>
<feature type="domain" description="3-hydroxyisobutyrate dehydrogenase-like NAD-binding" evidence="6">
    <location>
        <begin position="173"/>
        <end position="294"/>
    </location>
</feature>
<feature type="domain" description="6-phosphogluconate dehydrogenase NADP-binding" evidence="5">
    <location>
        <begin position="3"/>
        <end position="164"/>
    </location>
</feature>
<accession>A0A229XFG3</accession>
<dbReference type="SUPFAM" id="SSF48179">
    <property type="entry name" value="6-phosphogluconate dehydrogenase C-terminal domain-like"/>
    <property type="match status" value="1"/>
</dbReference>
<dbReference type="InterPro" id="IPR006115">
    <property type="entry name" value="6PGDH_NADP-bd"/>
</dbReference>
<evidence type="ECO:0000256" key="1">
    <source>
        <dbReference type="ARBA" id="ARBA00007598"/>
    </source>
</evidence>
<dbReference type="Proteomes" id="UP000215289">
    <property type="component" value="Unassembled WGS sequence"/>
</dbReference>
<dbReference type="PANTHER" id="PTHR43580">
    <property type="entry name" value="OXIDOREDUCTASE GLYR1-RELATED"/>
    <property type="match status" value="1"/>
</dbReference>
<sequence length="313" mass="33019">MSRIGWYGLGSMGLAMATNLQRHLATKRALNLVYSNRTMTRGDTLKSLGAVPEPSFPNLVAQCGIIFTMVSNDTVLSNLITTAIESGHSLKDKIFVDCSTVHPQTVGLTVSALKDKQASFLAAPVFGGNPIAVDGKLVFAIGGPRGAAEAVRPLIQDVMGRRIIDCGEDASKASLLKIAGNIVTVNLMEAVGEAQVFAERTGLGTGPMEELIGEAFGAVAGGYSKRLTTGAYAPSLDSRPGFGVSLAIKDANHALAIAKKHNVPLPGLQVARENMLAAREYAGECLDSSSMYGVLRQQAGLEFWNEKSRKGGR</sequence>
<name>A0A229XFG3_9EURO</name>
<dbReference type="InterPro" id="IPR051265">
    <property type="entry name" value="HIBADH-related_NP60_sf"/>
</dbReference>
<evidence type="ECO:0000256" key="2">
    <source>
        <dbReference type="ARBA" id="ARBA00023002"/>
    </source>
</evidence>
<dbReference type="STRING" id="1245748.A0A229XFG3"/>
<dbReference type="GO" id="GO:0016491">
    <property type="term" value="F:oxidoreductase activity"/>
    <property type="evidence" value="ECO:0007669"/>
    <property type="project" value="UniProtKB-KW"/>
</dbReference>
<reference evidence="7 8" key="1">
    <citation type="submission" date="2018-08" db="EMBL/GenBank/DDBJ databases">
        <title>Draft genome sequences of two Aspergillus turcosus clinical strains isolated from bronchoalveolar lavage fluid: one azole-susceptible and the other azole-resistant.</title>
        <authorList>
            <person name="Parent-Michaud M."/>
            <person name="Dufresne P.J."/>
            <person name="Fournier E."/>
            <person name="Martineau C."/>
            <person name="Moreira S."/>
            <person name="Perkins V."/>
            <person name="De Repentigny L."/>
            <person name="Dufresne S.F."/>
        </authorList>
    </citation>
    <scope>NUCLEOTIDE SEQUENCE [LARGE SCALE GENOMIC DNA]</scope>
    <source>
        <strain evidence="7">HMR AF 1038</strain>
    </source>
</reference>
<keyword evidence="3" id="KW-0520">NAD</keyword>
<evidence type="ECO:0000313" key="8">
    <source>
        <dbReference type="Proteomes" id="UP000215289"/>
    </source>
</evidence>
<keyword evidence="8" id="KW-1185">Reference proteome</keyword>
<evidence type="ECO:0000256" key="4">
    <source>
        <dbReference type="PIRSR" id="PIRSR000103-1"/>
    </source>
</evidence>
<dbReference type="InterPro" id="IPR013328">
    <property type="entry name" value="6PGD_dom2"/>
</dbReference>